<evidence type="ECO:0000256" key="1">
    <source>
        <dbReference type="SAM" id="Phobius"/>
    </source>
</evidence>
<feature type="transmembrane region" description="Helical" evidence="1">
    <location>
        <begin position="125"/>
        <end position="146"/>
    </location>
</feature>
<evidence type="ECO:0000259" key="2">
    <source>
        <dbReference type="Pfam" id="PF07786"/>
    </source>
</evidence>
<feature type="transmembrane region" description="Helical" evidence="1">
    <location>
        <begin position="198"/>
        <end position="222"/>
    </location>
</feature>
<keyword evidence="4" id="KW-1185">Reference proteome</keyword>
<evidence type="ECO:0000313" key="3">
    <source>
        <dbReference type="EMBL" id="QNH61054.1"/>
    </source>
</evidence>
<dbReference type="Proteomes" id="UP000515489">
    <property type="component" value="Chromosome"/>
</dbReference>
<dbReference type="PANTHER" id="PTHR40407">
    <property type="entry name" value="MEMBRANE PROTEIN-LIKE PROTEIN"/>
    <property type="match status" value="1"/>
</dbReference>
<protein>
    <submittedName>
        <fullName evidence="3">DUF1624 domain-containing protein</fullName>
    </submittedName>
</protein>
<feature type="transmembrane region" description="Helical" evidence="1">
    <location>
        <begin position="99"/>
        <end position="119"/>
    </location>
</feature>
<sequence>MQSALASAAVPAPGRASIARVQAVDVVRGLVMVIMALDHVRELWSPTSIRPEDMAHTTGLLFFTRWITHFCAPTFVFLSGVSIWLYQQKQGSRRRTSRFLLTRGLWLVVLEVLVISYLLQWNYNMLLIQVIWVIGWSMVLLAGLLWLPRTVLAVLALLIIAGHDALPFIQPVTPENVGWALLHNNPFLLPLPPLPPFLVAYSLGPWLGVMLAGYVVGPWFALPLPQRTQLLRRVGGSLLVLFGALRATNWYGDLAPWSVQPRGELYTVLSFLNVSKYPPSLLFVCLTLGVALLVLSSAEQLTSRLSRWLRTFGQVPFFYYLLHLLLISTSAWVWTRLAFGQAHNLGFSAPPTWPLAYHPSLWRTYAVWVGLVLVLYWPCRWYQKYRQQHNYWWLSYL</sequence>
<dbReference type="KEGG" id="hsk:H4317_12815"/>
<keyword evidence="1" id="KW-1133">Transmembrane helix</keyword>
<feature type="transmembrane region" description="Helical" evidence="1">
    <location>
        <begin position="277"/>
        <end position="296"/>
    </location>
</feature>
<keyword evidence="1" id="KW-0472">Membrane</keyword>
<dbReference type="AlphaFoldDB" id="A0A7G7W3W1"/>
<dbReference type="PANTHER" id="PTHR40407:SF1">
    <property type="entry name" value="HEPARAN-ALPHA-GLUCOSAMINIDE N-ACETYLTRANSFERASE CATALYTIC DOMAIN-CONTAINING PROTEIN"/>
    <property type="match status" value="1"/>
</dbReference>
<accession>A0A7G7W3W1</accession>
<proteinExistence type="predicted"/>
<gene>
    <name evidence="3" type="ORF">H4317_12815</name>
</gene>
<feature type="transmembrane region" description="Helical" evidence="1">
    <location>
        <begin position="234"/>
        <end position="252"/>
    </location>
</feature>
<reference evidence="3 4" key="1">
    <citation type="submission" date="2020-08" db="EMBL/GenBank/DDBJ databases">
        <title>Hymenobacter sp. S2-20-2 genome sequencing.</title>
        <authorList>
            <person name="Jin L."/>
        </authorList>
    </citation>
    <scope>NUCLEOTIDE SEQUENCE [LARGE SCALE GENOMIC DNA]</scope>
    <source>
        <strain evidence="3 4">S2-20-2</strain>
    </source>
</reference>
<dbReference type="RefSeq" id="WP_185886984.1">
    <property type="nucleotide sequence ID" value="NZ_CP060202.1"/>
</dbReference>
<evidence type="ECO:0000313" key="4">
    <source>
        <dbReference type="Proteomes" id="UP000515489"/>
    </source>
</evidence>
<feature type="transmembrane region" description="Helical" evidence="1">
    <location>
        <begin position="317"/>
        <end position="335"/>
    </location>
</feature>
<feature type="transmembrane region" description="Helical" evidence="1">
    <location>
        <begin position="151"/>
        <end position="169"/>
    </location>
</feature>
<dbReference type="InterPro" id="IPR012429">
    <property type="entry name" value="HGSNAT_cat"/>
</dbReference>
<dbReference type="EMBL" id="CP060202">
    <property type="protein sequence ID" value="QNH61054.1"/>
    <property type="molecule type" value="Genomic_DNA"/>
</dbReference>
<name>A0A7G7W3W1_9BACT</name>
<organism evidence="3 4">
    <name type="scientific">Hymenobacter sediminicola</name>
    <dbReference type="NCBI Taxonomy" id="2761579"/>
    <lineage>
        <taxon>Bacteria</taxon>
        <taxon>Pseudomonadati</taxon>
        <taxon>Bacteroidota</taxon>
        <taxon>Cytophagia</taxon>
        <taxon>Cytophagales</taxon>
        <taxon>Hymenobacteraceae</taxon>
        <taxon>Hymenobacter</taxon>
    </lineage>
</organism>
<feature type="transmembrane region" description="Helical" evidence="1">
    <location>
        <begin position="66"/>
        <end position="87"/>
    </location>
</feature>
<feature type="domain" description="Heparan-alpha-glucosaminide N-acetyltransferase catalytic" evidence="2">
    <location>
        <begin position="20"/>
        <end position="225"/>
    </location>
</feature>
<feature type="transmembrane region" description="Helical" evidence="1">
    <location>
        <begin position="355"/>
        <end position="377"/>
    </location>
</feature>
<dbReference type="Pfam" id="PF07786">
    <property type="entry name" value="HGSNAT_cat"/>
    <property type="match status" value="1"/>
</dbReference>
<keyword evidence="1" id="KW-0812">Transmembrane</keyword>